<comment type="cofactor">
    <cofactor evidence="2">
        <name>K(+)</name>
        <dbReference type="ChEBI" id="CHEBI:29103"/>
    </cofactor>
</comment>
<keyword evidence="4" id="KW-0436">Ligase</keyword>
<dbReference type="Gene3D" id="3.30.470.20">
    <property type="entry name" value="ATP-grasp fold, B domain"/>
    <property type="match status" value="1"/>
</dbReference>
<evidence type="ECO:0000256" key="9">
    <source>
        <dbReference type="ARBA" id="ARBA00037791"/>
    </source>
</evidence>
<dbReference type="GO" id="GO:0005876">
    <property type="term" value="C:spindle microtubule"/>
    <property type="evidence" value="ECO:0007669"/>
    <property type="project" value="TreeGrafter"/>
</dbReference>
<evidence type="ECO:0000256" key="5">
    <source>
        <dbReference type="ARBA" id="ARBA00022741"/>
    </source>
</evidence>
<keyword evidence="7" id="KW-0460">Magnesium</keyword>
<dbReference type="PANTHER" id="PTHR46570">
    <property type="entry name" value="TUBULIN--TYROSINE LIGASE"/>
    <property type="match status" value="1"/>
</dbReference>
<dbReference type="GO" id="GO:0004835">
    <property type="term" value="F:tubulin-tyrosine ligase activity"/>
    <property type="evidence" value="ECO:0007669"/>
    <property type="project" value="UniProtKB-EC"/>
</dbReference>
<evidence type="ECO:0000256" key="12">
    <source>
        <dbReference type="ARBA" id="ARBA00047950"/>
    </source>
</evidence>
<organism evidence="13">
    <name type="scientific">Oceaniferula spumae</name>
    <dbReference type="NCBI Taxonomy" id="2979115"/>
    <lineage>
        <taxon>Bacteria</taxon>
        <taxon>Pseudomonadati</taxon>
        <taxon>Verrucomicrobiota</taxon>
        <taxon>Verrucomicrobiia</taxon>
        <taxon>Verrucomicrobiales</taxon>
        <taxon>Verrucomicrobiaceae</taxon>
        <taxon>Oceaniferula</taxon>
    </lineage>
</organism>
<evidence type="ECO:0000256" key="6">
    <source>
        <dbReference type="ARBA" id="ARBA00022840"/>
    </source>
</evidence>
<evidence type="ECO:0000256" key="1">
    <source>
        <dbReference type="ARBA" id="ARBA00001946"/>
    </source>
</evidence>
<dbReference type="InterPro" id="IPR052492">
    <property type="entry name" value="Tubulin-tyrosine_ligase"/>
</dbReference>
<evidence type="ECO:0000256" key="7">
    <source>
        <dbReference type="ARBA" id="ARBA00022842"/>
    </source>
</evidence>
<dbReference type="EMBL" id="AP026866">
    <property type="protein sequence ID" value="BDS07236.1"/>
    <property type="molecule type" value="Genomic_DNA"/>
</dbReference>
<comment type="catalytic activity">
    <reaction evidence="12">
        <text>C-terminal L-alpha-aminoacyl-L-glutamyl-L-glutamyl-[tubulin] + L-tyrosine + ATP = C-terminal L-alpha-aminoacyl-L-glutamyl-L-glutamyl-L-tyrosyl-[tubulin] + ADP + phosphate + H(+)</text>
        <dbReference type="Rhea" id="RHEA:17605"/>
        <dbReference type="Rhea" id="RHEA-COMP:16434"/>
        <dbReference type="Rhea" id="RHEA-COMP:16435"/>
        <dbReference type="ChEBI" id="CHEBI:15378"/>
        <dbReference type="ChEBI" id="CHEBI:30616"/>
        <dbReference type="ChEBI" id="CHEBI:43474"/>
        <dbReference type="ChEBI" id="CHEBI:58315"/>
        <dbReference type="ChEBI" id="CHEBI:149554"/>
        <dbReference type="ChEBI" id="CHEBI:149555"/>
        <dbReference type="ChEBI" id="CHEBI:456216"/>
        <dbReference type="EC" id="6.3.2.25"/>
    </reaction>
</comment>
<dbReference type="EC" id="6.3.2.25" evidence="10"/>
<keyword evidence="5" id="KW-0547">Nucleotide-binding</keyword>
<evidence type="ECO:0000313" key="13">
    <source>
        <dbReference type="EMBL" id="BDS07236.1"/>
    </source>
</evidence>
<comment type="subunit">
    <text evidence="3">Monomer.</text>
</comment>
<evidence type="ECO:0000256" key="8">
    <source>
        <dbReference type="ARBA" id="ARBA00022958"/>
    </source>
</evidence>
<sequence>MLRLAEYSSLVRARTRRALRNRKRQRVRCFLEPEARRGSVRDLYRDLRWTFRAKRSSFESADFAFIQKDHYDEWQARRKKSHSAVALSQLPHVSSLLVAKAPLAEMVEGRPYAPETYIDACEGQKHGIWVQKPSVGGRGSDIEFLRDPCDWQKSGYVLQRYLDTPYLVEGRKFDVRVLAKINDQGELRVHPEGLIRCANQAFDTSSLDPRIHNSNVTFQQREKVTQGVNTLLSRLPLAESALKQIGDIVADIQRLLLERDVFHGTNDFEMLGFDFLINDEEKVLLLEINQHPGWHSYNVDTGHFYLDAIDSLFD</sequence>
<dbReference type="GO" id="GO:0000226">
    <property type="term" value="P:microtubule cytoskeleton organization"/>
    <property type="evidence" value="ECO:0007669"/>
    <property type="project" value="TreeGrafter"/>
</dbReference>
<comment type="function">
    <text evidence="9">Catalyzes the post-translational addition of a tyrosine to the C-terminal end of detyrosinated alpha-tubulin.</text>
</comment>
<evidence type="ECO:0000256" key="2">
    <source>
        <dbReference type="ARBA" id="ARBA00001958"/>
    </source>
</evidence>
<keyword evidence="6" id="KW-0067">ATP-binding</keyword>
<evidence type="ECO:0000256" key="10">
    <source>
        <dbReference type="ARBA" id="ARBA00038960"/>
    </source>
</evidence>
<evidence type="ECO:0000256" key="3">
    <source>
        <dbReference type="ARBA" id="ARBA00011245"/>
    </source>
</evidence>
<gene>
    <name evidence="13" type="ORF">NT6N_22760</name>
</gene>
<accession>A0AAT9FMM7</accession>
<name>A0AAT9FMM7_9BACT</name>
<dbReference type="PANTHER" id="PTHR46570:SF1">
    <property type="entry name" value="TUBULIN--TYROSINE LIGASE"/>
    <property type="match status" value="1"/>
</dbReference>
<dbReference type="KEGG" id="osu:NT6N_22760"/>
<evidence type="ECO:0000256" key="4">
    <source>
        <dbReference type="ARBA" id="ARBA00022598"/>
    </source>
</evidence>
<dbReference type="Pfam" id="PF03133">
    <property type="entry name" value="TTL"/>
    <property type="match status" value="1"/>
</dbReference>
<keyword evidence="8" id="KW-0630">Potassium</keyword>
<dbReference type="SUPFAM" id="SSF56059">
    <property type="entry name" value="Glutathione synthetase ATP-binding domain-like"/>
    <property type="match status" value="1"/>
</dbReference>
<proteinExistence type="predicted"/>
<comment type="cofactor">
    <cofactor evidence="1">
        <name>Mg(2+)</name>
        <dbReference type="ChEBI" id="CHEBI:18420"/>
    </cofactor>
</comment>
<dbReference type="PROSITE" id="PS51221">
    <property type="entry name" value="TTL"/>
    <property type="match status" value="1"/>
</dbReference>
<evidence type="ECO:0000256" key="11">
    <source>
        <dbReference type="ARBA" id="ARBA00041021"/>
    </source>
</evidence>
<dbReference type="GO" id="GO:0005524">
    <property type="term" value="F:ATP binding"/>
    <property type="evidence" value="ECO:0007669"/>
    <property type="project" value="UniProtKB-KW"/>
</dbReference>
<dbReference type="InterPro" id="IPR004344">
    <property type="entry name" value="TTL/TTLL_fam"/>
</dbReference>
<reference evidence="13" key="1">
    <citation type="submission" date="2024-07" db="EMBL/GenBank/DDBJ databases">
        <title>Complete genome sequence of Verrucomicrobiaceae bacterium NT6N.</title>
        <authorList>
            <person name="Huang C."/>
            <person name="Takami H."/>
            <person name="Hamasaki K."/>
        </authorList>
    </citation>
    <scope>NUCLEOTIDE SEQUENCE</scope>
    <source>
        <strain evidence="13">NT6N</strain>
    </source>
</reference>
<protein>
    <recommendedName>
        <fullName evidence="11">Tubulin--tyrosine ligase</fullName>
        <ecNumber evidence="10">6.3.2.25</ecNumber>
    </recommendedName>
</protein>
<dbReference type="AlphaFoldDB" id="A0AAT9FMM7"/>